<evidence type="ECO:0000313" key="3">
    <source>
        <dbReference type="Proteomes" id="UP000219068"/>
    </source>
</evidence>
<dbReference type="RefSeq" id="WP_142994616.1">
    <property type="nucleotide sequence ID" value="NZ_OBMM01000009.1"/>
</dbReference>
<organism evidence="2 3">
    <name type="scientific">Thalassospira xiamenensis</name>
    <dbReference type="NCBI Taxonomy" id="220697"/>
    <lineage>
        <taxon>Bacteria</taxon>
        <taxon>Pseudomonadati</taxon>
        <taxon>Pseudomonadota</taxon>
        <taxon>Alphaproteobacteria</taxon>
        <taxon>Rhodospirillales</taxon>
        <taxon>Thalassospiraceae</taxon>
        <taxon>Thalassospira</taxon>
    </lineage>
</organism>
<reference evidence="2 3" key="1">
    <citation type="submission" date="2017-08" db="EMBL/GenBank/DDBJ databases">
        <authorList>
            <person name="de Groot N.N."/>
        </authorList>
    </citation>
    <scope>NUCLEOTIDE SEQUENCE [LARGE SCALE GENOMIC DNA]</scope>
    <source>
        <strain evidence="2 3">USBA 78</strain>
    </source>
</reference>
<dbReference type="AlphaFoldDB" id="A0A285TY31"/>
<protein>
    <submittedName>
        <fullName evidence="2">Uncharacterized protein</fullName>
    </submittedName>
</protein>
<accession>A0A285TY31</accession>
<name>A0A285TY31_9PROT</name>
<sequence>MPKFKLPPLPGGGKRANPPQLEQTPAPCSLQTPAYREEHLRALLPGDQVVIRTTQGGMLGYTLANVEWVNPKNGRFGVDKTGLLASGGNSFYMKSGKNTFAPTGQTRAFALTDELRKFISEYGENPLSPSISLKYKVRFD</sequence>
<evidence type="ECO:0000256" key="1">
    <source>
        <dbReference type="SAM" id="MobiDB-lite"/>
    </source>
</evidence>
<feature type="compositionally biased region" description="Pro residues" evidence="1">
    <location>
        <begin position="1"/>
        <end position="10"/>
    </location>
</feature>
<dbReference type="EMBL" id="OBMM01000009">
    <property type="protein sequence ID" value="SOC30475.1"/>
    <property type="molecule type" value="Genomic_DNA"/>
</dbReference>
<feature type="region of interest" description="Disordered" evidence="1">
    <location>
        <begin position="1"/>
        <end position="26"/>
    </location>
</feature>
<dbReference type="Proteomes" id="UP000219068">
    <property type="component" value="Unassembled WGS sequence"/>
</dbReference>
<evidence type="ECO:0000313" key="2">
    <source>
        <dbReference type="EMBL" id="SOC30475.1"/>
    </source>
</evidence>
<gene>
    <name evidence="2" type="ORF">SAMN05428964_10956</name>
</gene>
<proteinExistence type="predicted"/>